<gene>
    <name evidence="2" type="ORF">RIB2604_02502570</name>
</gene>
<feature type="compositionally biased region" description="Acidic residues" evidence="1">
    <location>
        <begin position="13"/>
        <end position="26"/>
    </location>
</feature>
<dbReference type="Proteomes" id="UP000075230">
    <property type="component" value="Unassembled WGS sequence"/>
</dbReference>
<organism evidence="2 3">
    <name type="scientific">Aspergillus kawachii</name>
    <name type="common">White koji mold</name>
    <name type="synonym">Aspergillus awamori var. kawachi</name>
    <dbReference type="NCBI Taxonomy" id="1069201"/>
    <lineage>
        <taxon>Eukaryota</taxon>
        <taxon>Fungi</taxon>
        <taxon>Dikarya</taxon>
        <taxon>Ascomycota</taxon>
        <taxon>Pezizomycotina</taxon>
        <taxon>Eurotiomycetes</taxon>
        <taxon>Eurotiomycetidae</taxon>
        <taxon>Eurotiales</taxon>
        <taxon>Aspergillaceae</taxon>
        <taxon>Aspergillus</taxon>
        <taxon>Aspergillus subgen. Circumdati</taxon>
    </lineage>
</organism>
<evidence type="ECO:0000313" key="2">
    <source>
        <dbReference type="EMBL" id="GAT28180.1"/>
    </source>
</evidence>
<feature type="region of interest" description="Disordered" evidence="1">
    <location>
        <begin position="1"/>
        <end position="62"/>
    </location>
</feature>
<feature type="compositionally biased region" description="Basic and acidic residues" evidence="1">
    <location>
        <begin position="27"/>
        <end position="55"/>
    </location>
</feature>
<dbReference type="EMBL" id="BCWF01000024">
    <property type="protein sequence ID" value="GAT28180.1"/>
    <property type="molecule type" value="Genomic_DNA"/>
</dbReference>
<protein>
    <submittedName>
        <fullName evidence="2">Uncharacterized protein</fullName>
    </submittedName>
</protein>
<comment type="caution">
    <text evidence="2">The sequence shown here is derived from an EMBL/GenBank/DDBJ whole genome shotgun (WGS) entry which is preliminary data.</text>
</comment>
<name>A0A146FQU9_ASPKA</name>
<accession>A0A146FQU9</accession>
<sequence length="148" mass="16603">MQKVKKKEGIGLGEDDGDGMEAWEDVSEARLRVERDGKRKQKQETRERERGKDSGDLDLNSPPAFSRLRLNFRSGPQIVTRRDGVVSNSIRIANDSRISSSAVNYSIQNVQCPLSAVMGRGEQLLLLTPAICFPVRERKRDRAIHSPA</sequence>
<reference evidence="3" key="2">
    <citation type="submission" date="2016-02" db="EMBL/GenBank/DDBJ databases">
        <title>Genome sequencing of Aspergillus luchuensis NBRC 4314.</title>
        <authorList>
            <person name="Yamada O."/>
        </authorList>
    </citation>
    <scope>NUCLEOTIDE SEQUENCE [LARGE SCALE GENOMIC DNA]</scope>
    <source>
        <strain evidence="3">RIB 2604</strain>
    </source>
</reference>
<evidence type="ECO:0000256" key="1">
    <source>
        <dbReference type="SAM" id="MobiDB-lite"/>
    </source>
</evidence>
<evidence type="ECO:0000313" key="3">
    <source>
        <dbReference type="Proteomes" id="UP000075230"/>
    </source>
</evidence>
<proteinExistence type="predicted"/>
<reference evidence="2 3" key="1">
    <citation type="journal article" date="2016" name="DNA Res.">
        <title>Genome sequence of Aspergillus luchuensis NBRC 4314.</title>
        <authorList>
            <person name="Yamada O."/>
            <person name="Machida M."/>
            <person name="Hosoyama A."/>
            <person name="Goto M."/>
            <person name="Takahashi T."/>
            <person name="Futagami T."/>
            <person name="Yamagata Y."/>
            <person name="Takeuchi M."/>
            <person name="Kobayashi T."/>
            <person name="Koike H."/>
            <person name="Abe K."/>
            <person name="Asai K."/>
            <person name="Arita M."/>
            <person name="Fujita N."/>
            <person name="Fukuda K."/>
            <person name="Higa K."/>
            <person name="Horikawa H."/>
            <person name="Ishikawa T."/>
            <person name="Jinno K."/>
            <person name="Kato Y."/>
            <person name="Kirimura K."/>
            <person name="Mizutani O."/>
            <person name="Nakasone K."/>
            <person name="Sano M."/>
            <person name="Shiraishi Y."/>
            <person name="Tsukahara M."/>
            <person name="Gomi K."/>
        </authorList>
    </citation>
    <scope>NUCLEOTIDE SEQUENCE [LARGE SCALE GENOMIC DNA]</scope>
    <source>
        <strain evidence="2 3">RIB 2604</strain>
    </source>
</reference>
<dbReference type="AlphaFoldDB" id="A0A146FQU9"/>